<proteinExistence type="predicted"/>
<dbReference type="GO" id="GO:0008168">
    <property type="term" value="F:methyltransferase activity"/>
    <property type="evidence" value="ECO:0007669"/>
    <property type="project" value="TreeGrafter"/>
</dbReference>
<dbReference type="Proteomes" id="UP000799537">
    <property type="component" value="Unassembled WGS sequence"/>
</dbReference>
<dbReference type="GeneID" id="54561420"/>
<reference evidence="1" key="1">
    <citation type="journal article" date="2020" name="Stud. Mycol.">
        <title>101 Dothideomycetes genomes: a test case for predicting lifestyles and emergence of pathogens.</title>
        <authorList>
            <person name="Haridas S."/>
            <person name="Albert R."/>
            <person name="Binder M."/>
            <person name="Bloem J."/>
            <person name="Labutti K."/>
            <person name="Salamov A."/>
            <person name="Andreopoulos B."/>
            <person name="Baker S."/>
            <person name="Barry K."/>
            <person name="Bills G."/>
            <person name="Bluhm B."/>
            <person name="Cannon C."/>
            <person name="Castanera R."/>
            <person name="Culley D."/>
            <person name="Daum C."/>
            <person name="Ezra D."/>
            <person name="Gonzalez J."/>
            <person name="Henrissat B."/>
            <person name="Kuo A."/>
            <person name="Liang C."/>
            <person name="Lipzen A."/>
            <person name="Lutzoni F."/>
            <person name="Magnuson J."/>
            <person name="Mondo S."/>
            <person name="Nolan M."/>
            <person name="Ohm R."/>
            <person name="Pangilinan J."/>
            <person name="Park H.-J."/>
            <person name="Ramirez L."/>
            <person name="Alfaro M."/>
            <person name="Sun H."/>
            <person name="Tritt A."/>
            <person name="Yoshinaga Y."/>
            <person name="Zwiers L.-H."/>
            <person name="Turgeon B."/>
            <person name="Goodwin S."/>
            <person name="Spatafora J."/>
            <person name="Crous P."/>
            <person name="Grigoriev I."/>
        </authorList>
    </citation>
    <scope>NUCLEOTIDE SEQUENCE</scope>
    <source>
        <strain evidence="1">ATCC 36951</strain>
    </source>
</reference>
<accession>A0A6A6CC96</accession>
<evidence type="ECO:0000313" key="1">
    <source>
        <dbReference type="EMBL" id="KAF2163076.1"/>
    </source>
</evidence>
<sequence length="308" mass="34895">MAVLNVKNTPVSAEARAYHKDDSSVYVLPNDSPEHARLEMQARLMEGLMYGDVIHAPLEPAKVTRCLDIGCGTGYVTNAMARKYPDAEVIGLDLSPVPNIRQWEQNVKFFEGNVLTQMPSGWKAADGQSTLPHNDSLFDLCWSRLLFMGMTDWPGFFKKSFELLKPGGWAECHEMDAVWYDSNDQEWLTEEQWNKRLVKAMEALGFERYAGSNAARIMKEAGFIDIETVQYRMYFGGGRERTPFLKKAGEFWAKDAKEVVPLSIKRVLSMTGSSEEKINALVEDFERSLVLDVGNYSIVHVTYGRKPE</sequence>
<dbReference type="RefSeq" id="XP_033663965.1">
    <property type="nucleotide sequence ID" value="XM_033808148.1"/>
</dbReference>
<name>A0A6A6CC96_ZASCE</name>
<gene>
    <name evidence="1" type="ORF">M409DRAFT_26522</name>
</gene>
<organism evidence="1 2">
    <name type="scientific">Zasmidium cellare ATCC 36951</name>
    <dbReference type="NCBI Taxonomy" id="1080233"/>
    <lineage>
        <taxon>Eukaryota</taxon>
        <taxon>Fungi</taxon>
        <taxon>Dikarya</taxon>
        <taxon>Ascomycota</taxon>
        <taxon>Pezizomycotina</taxon>
        <taxon>Dothideomycetes</taxon>
        <taxon>Dothideomycetidae</taxon>
        <taxon>Mycosphaerellales</taxon>
        <taxon>Mycosphaerellaceae</taxon>
        <taxon>Zasmidium</taxon>
    </lineage>
</organism>
<dbReference type="Pfam" id="PF13489">
    <property type="entry name" value="Methyltransf_23"/>
    <property type="match status" value="1"/>
</dbReference>
<evidence type="ECO:0000313" key="2">
    <source>
        <dbReference type="Proteomes" id="UP000799537"/>
    </source>
</evidence>
<keyword evidence="2" id="KW-1185">Reference proteome</keyword>
<dbReference type="PANTHER" id="PTHR43591:SF24">
    <property type="entry name" value="2-METHOXY-6-POLYPRENYL-1,4-BENZOQUINOL METHYLASE, MITOCHONDRIAL"/>
    <property type="match status" value="1"/>
</dbReference>
<dbReference type="AlphaFoldDB" id="A0A6A6CC96"/>
<dbReference type="Gene3D" id="3.40.50.150">
    <property type="entry name" value="Vaccinia Virus protein VP39"/>
    <property type="match status" value="1"/>
</dbReference>
<dbReference type="SUPFAM" id="SSF53335">
    <property type="entry name" value="S-adenosyl-L-methionine-dependent methyltransferases"/>
    <property type="match status" value="1"/>
</dbReference>
<dbReference type="PANTHER" id="PTHR43591">
    <property type="entry name" value="METHYLTRANSFERASE"/>
    <property type="match status" value="1"/>
</dbReference>
<dbReference type="EMBL" id="ML993610">
    <property type="protein sequence ID" value="KAF2163076.1"/>
    <property type="molecule type" value="Genomic_DNA"/>
</dbReference>
<dbReference type="CDD" id="cd02440">
    <property type="entry name" value="AdoMet_MTases"/>
    <property type="match status" value="1"/>
</dbReference>
<dbReference type="InterPro" id="IPR029063">
    <property type="entry name" value="SAM-dependent_MTases_sf"/>
</dbReference>
<dbReference type="OrthoDB" id="10017101at2759"/>
<protein>
    <submittedName>
        <fullName evidence="1">Uncharacterized protein</fullName>
    </submittedName>
</protein>